<reference evidence="2" key="2">
    <citation type="submission" date="2019-07" db="EMBL/GenBank/DDBJ databases">
        <authorList>
            <person name="Seetharam A."/>
            <person name="Woodhouse M."/>
            <person name="Cannon E."/>
        </authorList>
    </citation>
    <scope>NUCLEOTIDE SEQUENCE [LARGE SCALE GENOMIC DNA]</scope>
    <source>
        <strain evidence="2">cv. B73</strain>
    </source>
</reference>
<evidence type="ECO:0000313" key="3">
    <source>
        <dbReference type="Proteomes" id="UP000007305"/>
    </source>
</evidence>
<evidence type="ECO:0000313" key="2">
    <source>
        <dbReference type="EnsemblPlants" id="Zm00001eb245060_P001"/>
    </source>
</evidence>
<feature type="compositionally biased region" description="Pro residues" evidence="1">
    <location>
        <begin position="36"/>
        <end position="50"/>
    </location>
</feature>
<dbReference type="Gramene" id="Zm00001eb245060_T001">
    <property type="protein sequence ID" value="Zm00001eb245060_P001"/>
    <property type="gene ID" value="Zm00001eb245060"/>
</dbReference>
<dbReference type="EnsemblPlants" id="Zm00001eb245060_T001">
    <property type="protein sequence ID" value="Zm00001eb245060_P001"/>
    <property type="gene ID" value="Zm00001eb245060"/>
</dbReference>
<sequence>MGVVRRLLLRYQWRLTAMEDLSIEAKEAAVRIPHPPCGGLPPSTHPPHPLSSPSIASSSYYRKYKEDMLMVSMMEGPRRTEKPTGVIFRKVCFYSWIKTHLASRVVVHRVLKADRKLCICVLRQHDGLTYKQMDKPSLTQNRRGSMALAQVYDILNHFVCSHARRRQRNCTQQALDIQGPRAYLI</sequence>
<keyword evidence="3" id="KW-1185">Reference proteome</keyword>
<reference evidence="2" key="3">
    <citation type="submission" date="2021-05" db="UniProtKB">
        <authorList>
            <consortium name="EnsemblPlants"/>
        </authorList>
    </citation>
    <scope>IDENTIFICATION</scope>
    <source>
        <strain evidence="2">cv. B73</strain>
    </source>
</reference>
<proteinExistence type="predicted"/>
<evidence type="ECO:0000256" key="1">
    <source>
        <dbReference type="SAM" id="MobiDB-lite"/>
    </source>
</evidence>
<dbReference type="Proteomes" id="UP000007305">
    <property type="component" value="Chromosome 5"/>
</dbReference>
<dbReference type="AlphaFoldDB" id="A0A804PJC7"/>
<reference evidence="3" key="1">
    <citation type="journal article" date="2009" name="Science">
        <title>The B73 maize genome: complexity, diversity, and dynamics.</title>
        <authorList>
            <person name="Schnable P.S."/>
            <person name="Ware D."/>
            <person name="Fulton R.S."/>
            <person name="Stein J.C."/>
            <person name="Wei F."/>
            <person name="Pasternak S."/>
            <person name="Liang C."/>
            <person name="Zhang J."/>
            <person name="Fulton L."/>
            <person name="Graves T.A."/>
            <person name="Minx P."/>
            <person name="Reily A.D."/>
            <person name="Courtney L."/>
            <person name="Kruchowski S.S."/>
            <person name="Tomlinson C."/>
            <person name="Strong C."/>
            <person name="Delehaunty K."/>
            <person name="Fronick C."/>
            <person name="Courtney B."/>
            <person name="Rock S.M."/>
            <person name="Belter E."/>
            <person name="Du F."/>
            <person name="Kim K."/>
            <person name="Abbott R.M."/>
            <person name="Cotton M."/>
            <person name="Levy A."/>
            <person name="Marchetto P."/>
            <person name="Ochoa K."/>
            <person name="Jackson S.M."/>
            <person name="Gillam B."/>
            <person name="Chen W."/>
            <person name="Yan L."/>
            <person name="Higginbotham J."/>
            <person name="Cardenas M."/>
            <person name="Waligorski J."/>
            <person name="Applebaum E."/>
            <person name="Phelps L."/>
            <person name="Falcone J."/>
            <person name="Kanchi K."/>
            <person name="Thane T."/>
            <person name="Scimone A."/>
            <person name="Thane N."/>
            <person name="Henke J."/>
            <person name="Wang T."/>
            <person name="Ruppert J."/>
            <person name="Shah N."/>
            <person name="Rotter K."/>
            <person name="Hodges J."/>
            <person name="Ingenthron E."/>
            <person name="Cordes M."/>
            <person name="Kohlberg S."/>
            <person name="Sgro J."/>
            <person name="Delgado B."/>
            <person name="Mead K."/>
            <person name="Chinwalla A."/>
            <person name="Leonard S."/>
            <person name="Crouse K."/>
            <person name="Collura K."/>
            <person name="Kudrna D."/>
            <person name="Currie J."/>
            <person name="He R."/>
            <person name="Angelova A."/>
            <person name="Rajasekar S."/>
            <person name="Mueller T."/>
            <person name="Lomeli R."/>
            <person name="Scara G."/>
            <person name="Ko A."/>
            <person name="Delaney K."/>
            <person name="Wissotski M."/>
            <person name="Lopez G."/>
            <person name="Campos D."/>
            <person name="Braidotti M."/>
            <person name="Ashley E."/>
            <person name="Golser W."/>
            <person name="Kim H."/>
            <person name="Lee S."/>
            <person name="Lin J."/>
            <person name="Dujmic Z."/>
            <person name="Kim W."/>
            <person name="Talag J."/>
            <person name="Zuccolo A."/>
            <person name="Fan C."/>
            <person name="Sebastian A."/>
            <person name="Kramer M."/>
            <person name="Spiegel L."/>
            <person name="Nascimento L."/>
            <person name="Zutavern T."/>
            <person name="Miller B."/>
            <person name="Ambroise C."/>
            <person name="Muller S."/>
            <person name="Spooner W."/>
            <person name="Narechania A."/>
            <person name="Ren L."/>
            <person name="Wei S."/>
            <person name="Kumari S."/>
            <person name="Faga B."/>
            <person name="Levy M.J."/>
            <person name="McMahan L."/>
            <person name="Van Buren P."/>
            <person name="Vaughn M.W."/>
            <person name="Ying K."/>
            <person name="Yeh C.-T."/>
            <person name="Emrich S.J."/>
            <person name="Jia Y."/>
            <person name="Kalyanaraman A."/>
            <person name="Hsia A.-P."/>
            <person name="Barbazuk W.B."/>
            <person name="Baucom R.S."/>
            <person name="Brutnell T.P."/>
            <person name="Carpita N.C."/>
            <person name="Chaparro C."/>
            <person name="Chia J.-M."/>
            <person name="Deragon J.-M."/>
            <person name="Estill J.C."/>
            <person name="Fu Y."/>
            <person name="Jeddeloh J.A."/>
            <person name="Han Y."/>
            <person name="Lee H."/>
            <person name="Li P."/>
            <person name="Lisch D.R."/>
            <person name="Liu S."/>
            <person name="Liu Z."/>
            <person name="Nagel D.H."/>
            <person name="McCann M.C."/>
            <person name="SanMiguel P."/>
            <person name="Myers A.M."/>
            <person name="Nettleton D."/>
            <person name="Nguyen J."/>
            <person name="Penning B.W."/>
            <person name="Ponnala L."/>
            <person name="Schneider K.L."/>
            <person name="Schwartz D.C."/>
            <person name="Sharma A."/>
            <person name="Soderlund C."/>
            <person name="Springer N.M."/>
            <person name="Sun Q."/>
            <person name="Wang H."/>
            <person name="Waterman M."/>
            <person name="Westerman R."/>
            <person name="Wolfgruber T.K."/>
            <person name="Yang L."/>
            <person name="Yu Y."/>
            <person name="Zhang L."/>
            <person name="Zhou S."/>
            <person name="Zhu Q."/>
            <person name="Bennetzen J.L."/>
            <person name="Dawe R.K."/>
            <person name="Jiang J."/>
            <person name="Jiang N."/>
            <person name="Presting G.G."/>
            <person name="Wessler S.R."/>
            <person name="Aluru S."/>
            <person name="Martienssen R.A."/>
            <person name="Clifton S.W."/>
            <person name="McCombie W.R."/>
            <person name="Wing R.A."/>
            <person name="Wilson R.K."/>
        </authorList>
    </citation>
    <scope>NUCLEOTIDE SEQUENCE [LARGE SCALE GENOMIC DNA]</scope>
    <source>
        <strain evidence="3">cv. B73</strain>
    </source>
</reference>
<name>A0A804PJC7_MAIZE</name>
<protein>
    <submittedName>
        <fullName evidence="2">Uncharacterized protein</fullName>
    </submittedName>
</protein>
<dbReference type="InParanoid" id="A0A804PJC7"/>
<feature type="region of interest" description="Disordered" evidence="1">
    <location>
        <begin position="36"/>
        <end position="55"/>
    </location>
</feature>
<organism evidence="2 3">
    <name type="scientific">Zea mays</name>
    <name type="common">Maize</name>
    <dbReference type="NCBI Taxonomy" id="4577"/>
    <lineage>
        <taxon>Eukaryota</taxon>
        <taxon>Viridiplantae</taxon>
        <taxon>Streptophyta</taxon>
        <taxon>Embryophyta</taxon>
        <taxon>Tracheophyta</taxon>
        <taxon>Spermatophyta</taxon>
        <taxon>Magnoliopsida</taxon>
        <taxon>Liliopsida</taxon>
        <taxon>Poales</taxon>
        <taxon>Poaceae</taxon>
        <taxon>PACMAD clade</taxon>
        <taxon>Panicoideae</taxon>
        <taxon>Andropogonodae</taxon>
        <taxon>Andropogoneae</taxon>
        <taxon>Tripsacinae</taxon>
        <taxon>Zea</taxon>
    </lineage>
</organism>
<accession>A0A804PJC7</accession>